<dbReference type="Proteomes" id="UP000470302">
    <property type="component" value="Unassembled WGS sequence"/>
</dbReference>
<dbReference type="AlphaFoldDB" id="A0A845G893"/>
<dbReference type="RefSeq" id="WP_161098582.1">
    <property type="nucleotide sequence ID" value="NZ_WWCW01000083.1"/>
</dbReference>
<feature type="region of interest" description="Disordered" evidence="1">
    <location>
        <begin position="42"/>
        <end position="65"/>
    </location>
</feature>
<dbReference type="EMBL" id="WWCW01000083">
    <property type="protein sequence ID" value="MYM89682.1"/>
    <property type="molecule type" value="Genomic_DNA"/>
</dbReference>
<name>A0A845G893_9BURK</name>
<sequence>MTPNHLAKIKQTLLDMQRSPGSIKVLELEGMARALGRQKVKRGKEPVFARHADPRLSPPLSIPHHSSGLKIGTAKSIVEALLKDVVAWEVFLRESKDD</sequence>
<evidence type="ECO:0000313" key="2">
    <source>
        <dbReference type="EMBL" id="MYM89682.1"/>
    </source>
</evidence>
<protein>
    <submittedName>
        <fullName evidence="2">Uncharacterized protein</fullName>
    </submittedName>
</protein>
<proteinExistence type="predicted"/>
<comment type="caution">
    <text evidence="2">The sequence shown here is derived from an EMBL/GenBank/DDBJ whole genome shotgun (WGS) entry which is preliminary data.</text>
</comment>
<accession>A0A845G893</accession>
<evidence type="ECO:0000313" key="3">
    <source>
        <dbReference type="Proteomes" id="UP000470302"/>
    </source>
</evidence>
<gene>
    <name evidence="2" type="ORF">GTP91_21185</name>
</gene>
<evidence type="ECO:0000256" key="1">
    <source>
        <dbReference type="SAM" id="MobiDB-lite"/>
    </source>
</evidence>
<organism evidence="2 3">
    <name type="scientific">Duganella vulcania</name>
    <dbReference type="NCBI Taxonomy" id="2692166"/>
    <lineage>
        <taxon>Bacteria</taxon>
        <taxon>Pseudomonadati</taxon>
        <taxon>Pseudomonadota</taxon>
        <taxon>Betaproteobacteria</taxon>
        <taxon>Burkholderiales</taxon>
        <taxon>Oxalobacteraceae</taxon>
        <taxon>Telluria group</taxon>
        <taxon>Duganella</taxon>
    </lineage>
</organism>
<feature type="compositionally biased region" description="Basic and acidic residues" evidence="1">
    <location>
        <begin position="43"/>
        <end position="54"/>
    </location>
</feature>
<reference evidence="2 3" key="1">
    <citation type="submission" date="2020-01" db="EMBL/GenBank/DDBJ databases">
        <title>Novel species isolated from a subtropical stream in China.</title>
        <authorList>
            <person name="Lu H."/>
        </authorList>
    </citation>
    <scope>NUCLEOTIDE SEQUENCE [LARGE SCALE GENOMIC DNA]</scope>
    <source>
        <strain evidence="2 3">FT82W</strain>
    </source>
</reference>